<organism evidence="1 2">
    <name type="scientific">Stackebrandtia endophytica</name>
    <dbReference type="NCBI Taxonomy" id="1496996"/>
    <lineage>
        <taxon>Bacteria</taxon>
        <taxon>Bacillati</taxon>
        <taxon>Actinomycetota</taxon>
        <taxon>Actinomycetes</taxon>
        <taxon>Glycomycetales</taxon>
        <taxon>Glycomycetaceae</taxon>
        <taxon>Stackebrandtia</taxon>
    </lineage>
</organism>
<proteinExistence type="predicted"/>
<dbReference type="Gene3D" id="3.30.70.100">
    <property type="match status" value="2"/>
</dbReference>
<dbReference type="Proteomes" id="UP000317043">
    <property type="component" value="Unassembled WGS sequence"/>
</dbReference>
<evidence type="ECO:0000313" key="2">
    <source>
        <dbReference type="Proteomes" id="UP000317043"/>
    </source>
</evidence>
<dbReference type="InParanoid" id="A0A543B0G9"/>
<dbReference type="EMBL" id="VFOW01000001">
    <property type="protein sequence ID" value="TQL78314.1"/>
    <property type="molecule type" value="Genomic_DNA"/>
</dbReference>
<keyword evidence="2" id="KW-1185">Reference proteome</keyword>
<evidence type="ECO:0008006" key="3">
    <source>
        <dbReference type="Google" id="ProtNLM"/>
    </source>
</evidence>
<gene>
    <name evidence="1" type="ORF">FB566_3897</name>
</gene>
<name>A0A543B0G9_9ACTN</name>
<sequence length="229" mass="25822">MTNYTITEQWPDPRRADATLAVVEQWRAPDLAGRTETLARTMRRWRTEPWPTGLLSDSLFVGEDARSVLRYALWTDRDAHRRAPTAPDAIEYVRYRDSREPGETRTPGCLALPYLIFDGSDPQRLRDWVDTVFEAMDLAPSLADDEDTGGLGAVFHVSLDGRRILNYAEWIGLRHHDRFMGSTGEDDDTPPDPAAVAAWQKVQEFPGIVESGVNRFNLYATAEPVSDGD</sequence>
<dbReference type="AlphaFoldDB" id="A0A543B0G9"/>
<protein>
    <recommendedName>
        <fullName evidence="3">Antibiotic biosynthesis monooxygenase</fullName>
    </recommendedName>
</protein>
<dbReference type="RefSeq" id="WP_142042565.1">
    <property type="nucleotide sequence ID" value="NZ_JBHTGS010000004.1"/>
</dbReference>
<evidence type="ECO:0000313" key="1">
    <source>
        <dbReference type="EMBL" id="TQL78314.1"/>
    </source>
</evidence>
<reference evidence="1 2" key="1">
    <citation type="submission" date="2019-06" db="EMBL/GenBank/DDBJ databases">
        <title>Sequencing the genomes of 1000 actinobacteria strains.</title>
        <authorList>
            <person name="Klenk H.-P."/>
        </authorList>
    </citation>
    <scope>NUCLEOTIDE SEQUENCE [LARGE SCALE GENOMIC DNA]</scope>
    <source>
        <strain evidence="1 2">DSM 45928</strain>
    </source>
</reference>
<dbReference type="OrthoDB" id="1493813at2"/>
<accession>A0A543B0G9</accession>
<comment type="caution">
    <text evidence="1">The sequence shown here is derived from an EMBL/GenBank/DDBJ whole genome shotgun (WGS) entry which is preliminary data.</text>
</comment>